<keyword evidence="2" id="KW-1133">Transmembrane helix</keyword>
<evidence type="ECO:0000313" key="3">
    <source>
        <dbReference type="EMBL" id="OGK73545.1"/>
    </source>
</evidence>
<evidence type="ECO:0000256" key="1">
    <source>
        <dbReference type="ARBA" id="ARBA00022801"/>
    </source>
</evidence>
<name>A0A1F7L076_9BACT</name>
<reference evidence="3 4" key="1">
    <citation type="journal article" date="2016" name="Nat. Commun.">
        <title>Thousands of microbial genomes shed light on interconnected biogeochemical processes in an aquifer system.</title>
        <authorList>
            <person name="Anantharaman K."/>
            <person name="Brown C.T."/>
            <person name="Hug L.A."/>
            <person name="Sharon I."/>
            <person name="Castelle C.J."/>
            <person name="Probst A.J."/>
            <person name="Thomas B.C."/>
            <person name="Singh A."/>
            <person name="Wilkins M.J."/>
            <person name="Karaoz U."/>
            <person name="Brodie E.L."/>
            <person name="Williams K.H."/>
            <person name="Hubbard S.S."/>
            <person name="Banfield J.F."/>
        </authorList>
    </citation>
    <scope>NUCLEOTIDE SEQUENCE [LARGE SCALE GENOMIC DNA]</scope>
</reference>
<proteinExistence type="predicted"/>
<keyword evidence="1" id="KW-0378">Hydrolase</keyword>
<accession>A0A1F7L076</accession>
<dbReference type="Proteomes" id="UP000177050">
    <property type="component" value="Unassembled WGS sequence"/>
</dbReference>
<dbReference type="NCBIfam" id="TIGR01076">
    <property type="entry name" value="sortase_fam"/>
    <property type="match status" value="1"/>
</dbReference>
<dbReference type="SUPFAM" id="SSF63817">
    <property type="entry name" value="Sortase"/>
    <property type="match status" value="1"/>
</dbReference>
<protein>
    <recommendedName>
        <fullName evidence="5">Sortase</fullName>
    </recommendedName>
</protein>
<gene>
    <name evidence="3" type="ORF">A3K52_02005</name>
</gene>
<dbReference type="Pfam" id="PF04203">
    <property type="entry name" value="Sortase"/>
    <property type="match status" value="1"/>
</dbReference>
<dbReference type="Gene3D" id="2.40.260.10">
    <property type="entry name" value="Sortase"/>
    <property type="match status" value="1"/>
</dbReference>
<evidence type="ECO:0008006" key="5">
    <source>
        <dbReference type="Google" id="ProtNLM"/>
    </source>
</evidence>
<comment type="caution">
    <text evidence="3">The sequence shown here is derived from an EMBL/GenBank/DDBJ whole genome shotgun (WGS) entry which is preliminary data.</text>
</comment>
<dbReference type="InterPro" id="IPR005754">
    <property type="entry name" value="Sortase"/>
</dbReference>
<evidence type="ECO:0000313" key="4">
    <source>
        <dbReference type="Proteomes" id="UP000177050"/>
    </source>
</evidence>
<dbReference type="GO" id="GO:0016787">
    <property type="term" value="F:hydrolase activity"/>
    <property type="evidence" value="ECO:0007669"/>
    <property type="project" value="UniProtKB-KW"/>
</dbReference>
<feature type="transmembrane region" description="Helical" evidence="2">
    <location>
        <begin position="21"/>
        <end position="46"/>
    </location>
</feature>
<evidence type="ECO:0000256" key="2">
    <source>
        <dbReference type="SAM" id="Phobius"/>
    </source>
</evidence>
<keyword evidence="2" id="KW-0472">Membrane</keyword>
<keyword evidence="2" id="KW-0812">Transmembrane</keyword>
<organism evidence="3 4">
    <name type="scientific">Candidatus Roizmanbacteria bacterium RIFOXYD1_FULL_38_12</name>
    <dbReference type="NCBI Taxonomy" id="1802093"/>
    <lineage>
        <taxon>Bacteria</taxon>
        <taxon>Candidatus Roizmaniibacteriota</taxon>
    </lineage>
</organism>
<dbReference type="EMBL" id="MGBR01000001">
    <property type="protein sequence ID" value="OGK73545.1"/>
    <property type="molecule type" value="Genomic_DNA"/>
</dbReference>
<dbReference type="InterPro" id="IPR023365">
    <property type="entry name" value="Sortase_dom-sf"/>
</dbReference>
<sequence>MSKTKKEIRKKVKKNGFKPNHIHRLLMVGGFAFISAGLVLLTLIYYPVLFQEISFYLKPGVNNFLVLSKNEEKPTLITSNKVIEPVDEQYGLVIPKIGANSPVIANVSPFNEKEYQLQLTKGVAHARDTAYPGEYGNTFIFAHSAANWHQANRYNAIFYLLTKLKTNDDIYLFYKGDKFKYKVTGSKIVEPSELKYLKQDKTKKTISLMTCWPPGTTFKRLIVDAQLTK</sequence>
<dbReference type="AlphaFoldDB" id="A0A1F7L076"/>